<reference evidence="6 7" key="1">
    <citation type="submission" date="2017-02" db="EMBL/GenBank/DDBJ databases">
        <title>The new phylogeny of genus Mycobacterium.</title>
        <authorList>
            <person name="Tortoli E."/>
            <person name="Trovato A."/>
            <person name="Cirillo D.M."/>
        </authorList>
    </citation>
    <scope>NUCLEOTIDE SEQUENCE [LARGE SCALE GENOMIC DNA]</scope>
    <source>
        <strain evidence="6 7">RW6</strain>
    </source>
</reference>
<dbReference type="GO" id="GO:0005737">
    <property type="term" value="C:cytoplasm"/>
    <property type="evidence" value="ECO:0007669"/>
    <property type="project" value="TreeGrafter"/>
</dbReference>
<dbReference type="InterPro" id="IPR003593">
    <property type="entry name" value="AAA+_ATPase"/>
</dbReference>
<evidence type="ECO:0000313" key="7">
    <source>
        <dbReference type="Proteomes" id="UP000192448"/>
    </source>
</evidence>
<keyword evidence="3" id="KW-0143">Chaperone</keyword>
<dbReference type="Proteomes" id="UP000192448">
    <property type="component" value="Unassembled WGS sequence"/>
</dbReference>
<dbReference type="Gene3D" id="3.40.50.300">
    <property type="entry name" value="P-loop containing nucleotide triphosphate hydrolases"/>
    <property type="match status" value="1"/>
</dbReference>
<keyword evidence="1" id="KW-0547">Nucleotide-binding</keyword>
<dbReference type="AlphaFoldDB" id="A0A1X0AQ10"/>
<proteinExistence type="predicted"/>
<dbReference type="Pfam" id="PF07724">
    <property type="entry name" value="AAA_2"/>
    <property type="match status" value="1"/>
</dbReference>
<dbReference type="InterPro" id="IPR050130">
    <property type="entry name" value="ClpA_ClpB"/>
</dbReference>
<dbReference type="SUPFAM" id="SSF52540">
    <property type="entry name" value="P-loop containing nucleoside triphosphate hydrolases"/>
    <property type="match status" value="1"/>
</dbReference>
<protein>
    <submittedName>
        <fullName evidence="6">AAA family ATPase</fullName>
    </submittedName>
</protein>
<feature type="domain" description="AAA+ ATPase" evidence="4">
    <location>
        <begin position="71"/>
        <end position="221"/>
    </location>
</feature>
<dbReference type="PANTHER" id="PTHR11638:SF18">
    <property type="entry name" value="HEAT SHOCK PROTEIN 104"/>
    <property type="match status" value="1"/>
</dbReference>
<dbReference type="PRINTS" id="PR00300">
    <property type="entry name" value="CLPPROTEASEA"/>
</dbReference>
<evidence type="ECO:0000256" key="3">
    <source>
        <dbReference type="ARBA" id="ARBA00023186"/>
    </source>
</evidence>
<dbReference type="InterPro" id="IPR027417">
    <property type="entry name" value="P-loop_NTPase"/>
</dbReference>
<sequence>MPFLTDMYHEQNRNSARVADEPATAETVDGFDPEALSRRLNAAILGQAHAVDAVVRAVSIAHVGVADPGRPLSSVLLVGPTGVGKTELVRQVAAALRTGPDDLCRIDMSALAQEHYAASLSGAPPGYAGSKESFTLFDRAKIEGGPYMPGIVLFDEVEKADASVLRALLHVLDTGELRLANGQQKISFRNSYIFLTSNLGSLEVAARQRARRKRWQWPARRAASHQSVVRGAVEEFFDPEFFNRIDETVVFDAFDDTTAERVTRKEIGDLVRRLKARDVALEVDDSVVDFVQRRGFDPVYGARGLRRTIRTELTEPVAWAVLTASRKPVALKAQVRDGELTVT</sequence>
<evidence type="ECO:0000256" key="1">
    <source>
        <dbReference type="ARBA" id="ARBA00022741"/>
    </source>
</evidence>
<dbReference type="Pfam" id="PF10431">
    <property type="entry name" value="ClpB_D2-small"/>
    <property type="match status" value="1"/>
</dbReference>
<dbReference type="InterPro" id="IPR019489">
    <property type="entry name" value="Clp_ATPase_C"/>
</dbReference>
<dbReference type="GO" id="GO:0005524">
    <property type="term" value="F:ATP binding"/>
    <property type="evidence" value="ECO:0007669"/>
    <property type="project" value="UniProtKB-KW"/>
</dbReference>
<evidence type="ECO:0000256" key="2">
    <source>
        <dbReference type="ARBA" id="ARBA00022840"/>
    </source>
</evidence>
<dbReference type="SMART" id="SM00382">
    <property type="entry name" value="AAA"/>
    <property type="match status" value="1"/>
</dbReference>
<dbReference type="EMBL" id="MVHF01000027">
    <property type="protein sequence ID" value="ORA32143.1"/>
    <property type="molecule type" value="Genomic_DNA"/>
</dbReference>
<keyword evidence="7" id="KW-1185">Reference proteome</keyword>
<evidence type="ECO:0000259" key="5">
    <source>
        <dbReference type="SMART" id="SM01086"/>
    </source>
</evidence>
<dbReference type="CDD" id="cd19499">
    <property type="entry name" value="RecA-like_ClpB_Hsp104-like"/>
    <property type="match status" value="1"/>
</dbReference>
<dbReference type="InterPro" id="IPR003959">
    <property type="entry name" value="ATPase_AAA_core"/>
</dbReference>
<name>A0A1X0AQ10_9MYCO</name>
<dbReference type="Gene3D" id="1.10.8.60">
    <property type="match status" value="1"/>
</dbReference>
<organism evidence="6 7">
    <name type="scientific">Mycobacterium aquaticum</name>
    <dbReference type="NCBI Taxonomy" id="1927124"/>
    <lineage>
        <taxon>Bacteria</taxon>
        <taxon>Bacillati</taxon>
        <taxon>Actinomycetota</taxon>
        <taxon>Actinomycetes</taxon>
        <taxon>Mycobacteriales</taxon>
        <taxon>Mycobacteriaceae</taxon>
        <taxon>Mycobacterium</taxon>
    </lineage>
</organism>
<feature type="domain" description="Clp ATPase C-terminal" evidence="5">
    <location>
        <begin position="254"/>
        <end position="342"/>
    </location>
</feature>
<dbReference type="InterPro" id="IPR001270">
    <property type="entry name" value="ClpA/B"/>
</dbReference>
<dbReference type="RefSeq" id="WP_083166419.1">
    <property type="nucleotide sequence ID" value="NZ_MVHF01000027.1"/>
</dbReference>
<dbReference type="OrthoDB" id="9803641at2"/>
<dbReference type="GO" id="GO:0016887">
    <property type="term" value="F:ATP hydrolysis activity"/>
    <property type="evidence" value="ECO:0007669"/>
    <property type="project" value="InterPro"/>
</dbReference>
<dbReference type="PANTHER" id="PTHR11638">
    <property type="entry name" value="ATP-DEPENDENT CLP PROTEASE"/>
    <property type="match status" value="1"/>
</dbReference>
<dbReference type="GO" id="GO:0034605">
    <property type="term" value="P:cellular response to heat"/>
    <property type="evidence" value="ECO:0007669"/>
    <property type="project" value="TreeGrafter"/>
</dbReference>
<accession>A0A1X0AQ10</accession>
<evidence type="ECO:0000259" key="4">
    <source>
        <dbReference type="SMART" id="SM00382"/>
    </source>
</evidence>
<dbReference type="SMART" id="SM01086">
    <property type="entry name" value="ClpB_D2-small"/>
    <property type="match status" value="1"/>
</dbReference>
<keyword evidence="2" id="KW-0067">ATP-binding</keyword>
<dbReference type="STRING" id="1927124.BST13_23515"/>
<evidence type="ECO:0000313" key="6">
    <source>
        <dbReference type="EMBL" id="ORA32143.1"/>
    </source>
</evidence>
<gene>
    <name evidence="6" type="ORF">BST13_23515</name>
</gene>
<comment type="caution">
    <text evidence="6">The sequence shown here is derived from an EMBL/GenBank/DDBJ whole genome shotgun (WGS) entry which is preliminary data.</text>
</comment>